<accession>A0A6J7GVQ0</accession>
<reference evidence="2" key="1">
    <citation type="submission" date="2020-05" db="EMBL/GenBank/DDBJ databases">
        <authorList>
            <person name="Chiriac C."/>
            <person name="Salcher M."/>
            <person name="Ghai R."/>
            <person name="Kavagutti S V."/>
        </authorList>
    </citation>
    <scope>NUCLEOTIDE SEQUENCE</scope>
</reference>
<dbReference type="InterPro" id="IPR000182">
    <property type="entry name" value="GNAT_dom"/>
</dbReference>
<dbReference type="Gene3D" id="3.40.630.30">
    <property type="match status" value="1"/>
</dbReference>
<proteinExistence type="predicted"/>
<dbReference type="PANTHER" id="PTHR43441:SF6">
    <property type="entry name" value="N-ACETYLTRANSFERASE DOMAIN-CONTAINING PROTEIN"/>
    <property type="match status" value="1"/>
</dbReference>
<dbReference type="PROSITE" id="PS51186">
    <property type="entry name" value="GNAT"/>
    <property type="match status" value="1"/>
</dbReference>
<feature type="domain" description="N-acetyltransferase" evidence="1">
    <location>
        <begin position="21"/>
        <end position="173"/>
    </location>
</feature>
<dbReference type="Pfam" id="PF13302">
    <property type="entry name" value="Acetyltransf_3"/>
    <property type="match status" value="1"/>
</dbReference>
<dbReference type="PANTHER" id="PTHR43441">
    <property type="entry name" value="RIBOSOMAL-PROTEIN-SERINE ACETYLTRANSFERASE"/>
    <property type="match status" value="1"/>
</dbReference>
<evidence type="ECO:0000259" key="1">
    <source>
        <dbReference type="PROSITE" id="PS51186"/>
    </source>
</evidence>
<dbReference type="InterPro" id="IPR051908">
    <property type="entry name" value="Ribosomal_N-acetyltransferase"/>
</dbReference>
<sequence>MKLHVRRVELIELNHETMLALSVGDLAEAQVHSSIPLSPFFSGEDQRGVWLRRAEQIARDPAEAHWVTRVVWDPGLGKAVGRAGFHGRPDECGMVEIGYETDPQFRRLGYAKAAVAALIEWATLEPEVRVVRASVSPTNDTSLRIVRNFGFVAVSEQWDDEDGLEIVHEINLAKPD</sequence>
<name>A0A6J7GVQ0_9ZZZZ</name>
<dbReference type="EMBL" id="CAFBMR010000024">
    <property type="protein sequence ID" value="CAB4911374.1"/>
    <property type="molecule type" value="Genomic_DNA"/>
</dbReference>
<dbReference type="GO" id="GO:0008999">
    <property type="term" value="F:protein-N-terminal-alanine acetyltransferase activity"/>
    <property type="evidence" value="ECO:0007669"/>
    <property type="project" value="TreeGrafter"/>
</dbReference>
<dbReference type="GO" id="GO:1990189">
    <property type="term" value="F:protein N-terminal-serine acetyltransferase activity"/>
    <property type="evidence" value="ECO:0007669"/>
    <property type="project" value="TreeGrafter"/>
</dbReference>
<dbReference type="SUPFAM" id="SSF55729">
    <property type="entry name" value="Acyl-CoA N-acyltransferases (Nat)"/>
    <property type="match status" value="1"/>
</dbReference>
<dbReference type="GO" id="GO:0005737">
    <property type="term" value="C:cytoplasm"/>
    <property type="evidence" value="ECO:0007669"/>
    <property type="project" value="TreeGrafter"/>
</dbReference>
<protein>
    <submittedName>
        <fullName evidence="2">Unannotated protein</fullName>
    </submittedName>
</protein>
<organism evidence="2">
    <name type="scientific">freshwater metagenome</name>
    <dbReference type="NCBI Taxonomy" id="449393"/>
    <lineage>
        <taxon>unclassified sequences</taxon>
        <taxon>metagenomes</taxon>
        <taxon>ecological metagenomes</taxon>
    </lineage>
</organism>
<evidence type="ECO:0000313" key="2">
    <source>
        <dbReference type="EMBL" id="CAB4911374.1"/>
    </source>
</evidence>
<dbReference type="InterPro" id="IPR016181">
    <property type="entry name" value="Acyl_CoA_acyltransferase"/>
</dbReference>
<dbReference type="AlphaFoldDB" id="A0A6J7GVQ0"/>
<dbReference type="CDD" id="cd04301">
    <property type="entry name" value="NAT_SF"/>
    <property type="match status" value="1"/>
</dbReference>
<gene>
    <name evidence="2" type="ORF">UFOPK3610_00822</name>
</gene>